<name>A0A8X6WEL8_TRICX</name>
<comment type="caution">
    <text evidence="1">The sequence shown here is derived from an EMBL/GenBank/DDBJ whole genome shotgun (WGS) entry which is preliminary data.</text>
</comment>
<sequence length="67" mass="7717">MNRRLRETDSLMRTTIKQKRMMGAPGNEQPILRRVGQFNGLPDNRIDRNLLLGSHKEFDAQDTGSFS</sequence>
<keyword evidence="2" id="KW-1185">Reference proteome</keyword>
<organism evidence="1 2">
    <name type="scientific">Trichonephila clavipes</name>
    <name type="common">Golden silk orbweaver</name>
    <name type="synonym">Nephila clavipes</name>
    <dbReference type="NCBI Taxonomy" id="2585209"/>
    <lineage>
        <taxon>Eukaryota</taxon>
        <taxon>Metazoa</taxon>
        <taxon>Ecdysozoa</taxon>
        <taxon>Arthropoda</taxon>
        <taxon>Chelicerata</taxon>
        <taxon>Arachnida</taxon>
        <taxon>Araneae</taxon>
        <taxon>Araneomorphae</taxon>
        <taxon>Entelegynae</taxon>
        <taxon>Araneoidea</taxon>
        <taxon>Nephilidae</taxon>
        <taxon>Trichonephila</taxon>
    </lineage>
</organism>
<reference evidence="1" key="1">
    <citation type="submission" date="2020-08" db="EMBL/GenBank/DDBJ databases">
        <title>Multicomponent nature underlies the extraordinary mechanical properties of spider dragline silk.</title>
        <authorList>
            <person name="Kono N."/>
            <person name="Nakamura H."/>
            <person name="Mori M."/>
            <person name="Yoshida Y."/>
            <person name="Ohtoshi R."/>
            <person name="Malay A.D."/>
            <person name="Moran D.A.P."/>
            <person name="Tomita M."/>
            <person name="Numata K."/>
            <person name="Arakawa K."/>
        </authorList>
    </citation>
    <scope>NUCLEOTIDE SEQUENCE</scope>
</reference>
<dbReference type="EMBL" id="BMAU01021411">
    <property type="protein sequence ID" value="GFY33444.1"/>
    <property type="molecule type" value="Genomic_DNA"/>
</dbReference>
<gene>
    <name evidence="1" type="ORF">TNCV_2227131</name>
</gene>
<dbReference type="Proteomes" id="UP000887159">
    <property type="component" value="Unassembled WGS sequence"/>
</dbReference>
<evidence type="ECO:0000313" key="1">
    <source>
        <dbReference type="EMBL" id="GFY33444.1"/>
    </source>
</evidence>
<dbReference type="AlphaFoldDB" id="A0A8X6WEL8"/>
<proteinExistence type="predicted"/>
<evidence type="ECO:0000313" key="2">
    <source>
        <dbReference type="Proteomes" id="UP000887159"/>
    </source>
</evidence>
<accession>A0A8X6WEL8</accession>
<protein>
    <submittedName>
        <fullName evidence="1">Uncharacterized protein</fullName>
    </submittedName>
</protein>